<protein>
    <recommendedName>
        <fullName evidence="1">non-specific serine/threonine protein kinase</fullName>
        <ecNumber evidence="1">2.7.11.1</ecNumber>
    </recommendedName>
</protein>
<organism evidence="10 11">
    <name type="scientific">Winogradskya consettensis</name>
    <dbReference type="NCBI Taxonomy" id="113560"/>
    <lineage>
        <taxon>Bacteria</taxon>
        <taxon>Bacillati</taxon>
        <taxon>Actinomycetota</taxon>
        <taxon>Actinomycetes</taxon>
        <taxon>Micromonosporales</taxon>
        <taxon>Micromonosporaceae</taxon>
        <taxon>Winogradskya</taxon>
    </lineage>
</organism>
<dbReference type="InterPro" id="IPR017441">
    <property type="entry name" value="Protein_kinase_ATP_BS"/>
</dbReference>
<dbReference type="InterPro" id="IPR008271">
    <property type="entry name" value="Ser/Thr_kinase_AS"/>
</dbReference>
<sequence length="440" mass="45487">MGEVAVQELAGRYRVGNAVGRGGSAVVHRGFDRTLKRHVAVKLFFPYGPGDNAADAVLLEARTAAGLNHPNIARVYDYGEVVDGADRTPFLIMEFVAGETLADRLKGTGPLPWQRAAEIGADVAAALAAAHEQNLVHRDVKPRNVMLSPDGTKVLDFGIAAAAGKNAVDTQGRLWGTPATLAPEQLRGEATYPAADVYALGLLLFECLTAERAWPGNSIVEILTARHHNPSPRLPRIPGIPRDLIRLYEACTADDPARRPTAAAAADILRRSSESLTAFIPAMGTTRSRRRGVVMAALGVVTVALTVVGMQLANGAATPGGHPADAAVGETPPAATTPAVPGSSTRPVIAPEPTAVVPVESTVPSRPRSSSKPAPSVSASRSASPSASPSGSPTPSTPTESPDTSPTPTEPVDPTTDPDPSSTPVETPPPTPTGEAQGLV</sequence>
<keyword evidence="5 10" id="KW-0418">Kinase</keyword>
<dbReference type="InterPro" id="IPR011009">
    <property type="entry name" value="Kinase-like_dom_sf"/>
</dbReference>
<feature type="binding site" evidence="7">
    <location>
        <position position="42"/>
    </location>
    <ligand>
        <name>ATP</name>
        <dbReference type="ChEBI" id="CHEBI:30616"/>
    </ligand>
</feature>
<dbReference type="PROSITE" id="PS00107">
    <property type="entry name" value="PROTEIN_KINASE_ATP"/>
    <property type="match status" value="1"/>
</dbReference>
<dbReference type="EC" id="2.7.11.1" evidence="1"/>
<dbReference type="PANTHER" id="PTHR43289:SF6">
    <property type="entry name" value="SERINE_THREONINE-PROTEIN KINASE NEKL-3"/>
    <property type="match status" value="1"/>
</dbReference>
<dbReference type="Gene3D" id="1.10.510.10">
    <property type="entry name" value="Transferase(Phosphotransferase) domain 1"/>
    <property type="match status" value="1"/>
</dbReference>
<dbReference type="GO" id="GO:0004674">
    <property type="term" value="F:protein serine/threonine kinase activity"/>
    <property type="evidence" value="ECO:0007669"/>
    <property type="project" value="UniProtKB-KW"/>
</dbReference>
<dbReference type="InterPro" id="IPR000719">
    <property type="entry name" value="Prot_kinase_dom"/>
</dbReference>
<evidence type="ECO:0000256" key="8">
    <source>
        <dbReference type="SAM" id="MobiDB-lite"/>
    </source>
</evidence>
<feature type="domain" description="Protein kinase" evidence="9">
    <location>
        <begin position="13"/>
        <end position="280"/>
    </location>
</feature>
<keyword evidence="6 7" id="KW-0067">ATP-binding</keyword>
<dbReference type="PROSITE" id="PS00108">
    <property type="entry name" value="PROTEIN_KINASE_ST"/>
    <property type="match status" value="1"/>
</dbReference>
<feature type="region of interest" description="Disordered" evidence="8">
    <location>
        <begin position="317"/>
        <end position="440"/>
    </location>
</feature>
<dbReference type="EMBL" id="BOQP01000007">
    <property type="protein sequence ID" value="GIM69711.1"/>
    <property type="molecule type" value="Genomic_DNA"/>
</dbReference>
<feature type="compositionally biased region" description="Low complexity" evidence="8">
    <location>
        <begin position="356"/>
        <end position="425"/>
    </location>
</feature>
<evidence type="ECO:0000259" key="9">
    <source>
        <dbReference type="PROSITE" id="PS50011"/>
    </source>
</evidence>
<keyword evidence="4 7" id="KW-0547">Nucleotide-binding</keyword>
<keyword evidence="11" id="KW-1185">Reference proteome</keyword>
<reference evidence="10" key="1">
    <citation type="submission" date="2021-03" db="EMBL/GenBank/DDBJ databases">
        <title>Whole genome shotgun sequence of Actinoplanes consettensis NBRC 14913.</title>
        <authorList>
            <person name="Komaki H."/>
            <person name="Tamura T."/>
        </authorList>
    </citation>
    <scope>NUCLEOTIDE SEQUENCE</scope>
    <source>
        <strain evidence="10">NBRC 14913</strain>
    </source>
</reference>
<gene>
    <name evidence="10" type="ORF">Aco04nite_16590</name>
</gene>
<evidence type="ECO:0000256" key="4">
    <source>
        <dbReference type="ARBA" id="ARBA00022741"/>
    </source>
</evidence>
<dbReference type="SUPFAM" id="SSF56112">
    <property type="entry name" value="Protein kinase-like (PK-like)"/>
    <property type="match status" value="1"/>
</dbReference>
<comment type="caution">
    <text evidence="10">The sequence shown here is derived from an EMBL/GenBank/DDBJ whole genome shotgun (WGS) entry which is preliminary data.</text>
</comment>
<accession>A0A919SDA8</accession>
<evidence type="ECO:0000256" key="3">
    <source>
        <dbReference type="ARBA" id="ARBA00022679"/>
    </source>
</evidence>
<evidence type="ECO:0000256" key="7">
    <source>
        <dbReference type="PROSITE-ProRule" id="PRU10141"/>
    </source>
</evidence>
<evidence type="ECO:0000256" key="5">
    <source>
        <dbReference type="ARBA" id="ARBA00022777"/>
    </source>
</evidence>
<dbReference type="GO" id="GO:0005524">
    <property type="term" value="F:ATP binding"/>
    <property type="evidence" value="ECO:0007669"/>
    <property type="project" value="UniProtKB-UniRule"/>
</dbReference>
<dbReference type="CDD" id="cd14014">
    <property type="entry name" value="STKc_PknB_like"/>
    <property type="match status" value="1"/>
</dbReference>
<evidence type="ECO:0000256" key="2">
    <source>
        <dbReference type="ARBA" id="ARBA00022527"/>
    </source>
</evidence>
<dbReference type="PROSITE" id="PS50011">
    <property type="entry name" value="PROTEIN_KINASE_DOM"/>
    <property type="match status" value="1"/>
</dbReference>
<dbReference type="AlphaFoldDB" id="A0A919SDA8"/>
<keyword evidence="2 10" id="KW-0723">Serine/threonine-protein kinase</keyword>
<evidence type="ECO:0000256" key="6">
    <source>
        <dbReference type="ARBA" id="ARBA00022840"/>
    </source>
</evidence>
<dbReference type="Pfam" id="PF00069">
    <property type="entry name" value="Pkinase"/>
    <property type="match status" value="1"/>
</dbReference>
<proteinExistence type="predicted"/>
<dbReference type="Proteomes" id="UP000680865">
    <property type="component" value="Unassembled WGS sequence"/>
</dbReference>
<evidence type="ECO:0000313" key="10">
    <source>
        <dbReference type="EMBL" id="GIM69711.1"/>
    </source>
</evidence>
<name>A0A919SDA8_9ACTN</name>
<dbReference type="Gene3D" id="3.30.200.20">
    <property type="entry name" value="Phosphorylase Kinase, domain 1"/>
    <property type="match status" value="1"/>
</dbReference>
<dbReference type="SMART" id="SM00220">
    <property type="entry name" value="S_TKc"/>
    <property type="match status" value="1"/>
</dbReference>
<dbReference type="PANTHER" id="PTHR43289">
    <property type="entry name" value="MITOGEN-ACTIVATED PROTEIN KINASE KINASE KINASE 20-RELATED"/>
    <property type="match status" value="1"/>
</dbReference>
<keyword evidence="3" id="KW-0808">Transferase</keyword>
<evidence type="ECO:0000313" key="11">
    <source>
        <dbReference type="Proteomes" id="UP000680865"/>
    </source>
</evidence>
<feature type="compositionally biased region" description="Low complexity" evidence="8">
    <location>
        <begin position="326"/>
        <end position="345"/>
    </location>
</feature>
<evidence type="ECO:0000256" key="1">
    <source>
        <dbReference type="ARBA" id="ARBA00012513"/>
    </source>
</evidence>